<dbReference type="InterPro" id="IPR000086">
    <property type="entry name" value="NUDIX_hydrolase_dom"/>
</dbReference>
<evidence type="ECO:0000256" key="8">
    <source>
        <dbReference type="ARBA" id="ARBA00022842"/>
    </source>
</evidence>
<keyword evidence="7 12" id="KW-0378">Hydrolase</keyword>
<protein>
    <recommendedName>
        <fullName evidence="11">8-oxo-dGTP diphosphatase</fullName>
        <ecNumber evidence="11">3.6.1.55</ecNumber>
    </recommendedName>
</protein>
<sequence>MTGEVDAPQTVVAAAILRGEGAEGQELLIARRSAPEKLAGLWEFPGGKLEPGEDPRAGAARELAEELGVEVELGDEVMSQTAPEYEPGWGWRLSEKAVMRLFLGRLSGGSSAPQPLQDHDRVEWVRLDERALRYPWIPADVPIVEALIGT</sequence>
<organism evidence="14 15">
    <name type="scientific">Nesterenkonia aerolata</name>
    <dbReference type="NCBI Taxonomy" id="3074079"/>
    <lineage>
        <taxon>Bacteria</taxon>
        <taxon>Bacillati</taxon>
        <taxon>Actinomycetota</taxon>
        <taxon>Actinomycetes</taxon>
        <taxon>Micrococcales</taxon>
        <taxon>Micrococcaceae</taxon>
        <taxon>Nesterenkonia</taxon>
    </lineage>
</organism>
<comment type="caution">
    <text evidence="14">The sequence shown here is derived from an EMBL/GenBank/DDBJ whole genome shotgun (WGS) entry which is preliminary data.</text>
</comment>
<keyword evidence="4" id="KW-0235">DNA replication</keyword>
<dbReference type="PROSITE" id="PS00893">
    <property type="entry name" value="NUDIX_BOX"/>
    <property type="match status" value="1"/>
</dbReference>
<comment type="similarity">
    <text evidence="2 12">Belongs to the Nudix hydrolase family.</text>
</comment>
<reference evidence="14 15" key="1">
    <citation type="submission" date="2023-09" db="EMBL/GenBank/DDBJ databases">
        <title>Description of three actinobacteria isolated from air of manufacturing shop in a pharmaceutical factory.</title>
        <authorList>
            <person name="Zhang D.-F."/>
        </authorList>
    </citation>
    <scope>NUCLEOTIDE SEQUENCE [LARGE SCALE GENOMIC DNA]</scope>
    <source>
        <strain evidence="14 15">LY-0111</strain>
    </source>
</reference>
<dbReference type="EMBL" id="JAVKGR010000007">
    <property type="protein sequence ID" value="MDR8019440.1"/>
    <property type="molecule type" value="Genomic_DNA"/>
</dbReference>
<dbReference type="PRINTS" id="PR00502">
    <property type="entry name" value="NUDIXFAMILY"/>
</dbReference>
<feature type="domain" description="Nudix hydrolase" evidence="13">
    <location>
        <begin position="8"/>
        <end position="147"/>
    </location>
</feature>
<proteinExistence type="inferred from homology"/>
<dbReference type="InterPro" id="IPR047127">
    <property type="entry name" value="MutT-like"/>
</dbReference>
<dbReference type="PANTHER" id="PTHR47707:SF1">
    <property type="entry name" value="NUDIX HYDROLASE FAMILY PROTEIN"/>
    <property type="match status" value="1"/>
</dbReference>
<evidence type="ECO:0000256" key="7">
    <source>
        <dbReference type="ARBA" id="ARBA00022801"/>
    </source>
</evidence>
<evidence type="ECO:0000256" key="2">
    <source>
        <dbReference type="ARBA" id="ARBA00005582"/>
    </source>
</evidence>
<evidence type="ECO:0000256" key="1">
    <source>
        <dbReference type="ARBA" id="ARBA00001946"/>
    </source>
</evidence>
<dbReference type="InterPro" id="IPR020084">
    <property type="entry name" value="NUDIX_hydrolase_CS"/>
</dbReference>
<dbReference type="PROSITE" id="PS51462">
    <property type="entry name" value="NUDIX"/>
    <property type="match status" value="1"/>
</dbReference>
<evidence type="ECO:0000256" key="12">
    <source>
        <dbReference type="RuleBase" id="RU003476"/>
    </source>
</evidence>
<dbReference type="SUPFAM" id="SSF55811">
    <property type="entry name" value="Nudix"/>
    <property type="match status" value="1"/>
</dbReference>
<comment type="catalytic activity">
    <reaction evidence="10">
        <text>8-oxo-dGTP + H2O = 8-oxo-dGMP + diphosphate + H(+)</text>
        <dbReference type="Rhea" id="RHEA:31575"/>
        <dbReference type="ChEBI" id="CHEBI:15377"/>
        <dbReference type="ChEBI" id="CHEBI:15378"/>
        <dbReference type="ChEBI" id="CHEBI:33019"/>
        <dbReference type="ChEBI" id="CHEBI:63224"/>
        <dbReference type="ChEBI" id="CHEBI:77896"/>
        <dbReference type="EC" id="3.6.1.55"/>
    </reaction>
</comment>
<evidence type="ECO:0000256" key="9">
    <source>
        <dbReference type="ARBA" id="ARBA00023204"/>
    </source>
</evidence>
<dbReference type="Pfam" id="PF00293">
    <property type="entry name" value="NUDIX"/>
    <property type="match status" value="1"/>
</dbReference>
<gene>
    <name evidence="14" type="ORF">RIL96_07645</name>
</gene>
<comment type="cofactor">
    <cofactor evidence="1">
        <name>Mg(2+)</name>
        <dbReference type="ChEBI" id="CHEBI:18420"/>
    </cofactor>
</comment>
<keyword evidence="3" id="KW-0515">Mutator protein</keyword>
<keyword evidence="9" id="KW-0234">DNA repair</keyword>
<evidence type="ECO:0000256" key="11">
    <source>
        <dbReference type="ARBA" id="ARBA00038905"/>
    </source>
</evidence>
<evidence type="ECO:0000313" key="15">
    <source>
        <dbReference type="Proteomes" id="UP001251870"/>
    </source>
</evidence>
<dbReference type="Proteomes" id="UP001251870">
    <property type="component" value="Unassembled WGS sequence"/>
</dbReference>
<evidence type="ECO:0000259" key="13">
    <source>
        <dbReference type="PROSITE" id="PS51462"/>
    </source>
</evidence>
<dbReference type="InterPro" id="IPR020476">
    <property type="entry name" value="Nudix_hydrolase"/>
</dbReference>
<name>A0ABU2DSU8_9MICC</name>
<evidence type="ECO:0000256" key="10">
    <source>
        <dbReference type="ARBA" id="ARBA00035861"/>
    </source>
</evidence>
<dbReference type="GO" id="GO:0016787">
    <property type="term" value="F:hydrolase activity"/>
    <property type="evidence" value="ECO:0007669"/>
    <property type="project" value="UniProtKB-KW"/>
</dbReference>
<dbReference type="PANTHER" id="PTHR47707">
    <property type="entry name" value="8-OXO-DGTP DIPHOSPHATASE"/>
    <property type="match status" value="1"/>
</dbReference>
<keyword evidence="5" id="KW-0479">Metal-binding</keyword>
<dbReference type="Gene3D" id="3.90.79.10">
    <property type="entry name" value="Nucleoside Triphosphate Pyrophosphohydrolase"/>
    <property type="match status" value="1"/>
</dbReference>
<dbReference type="EC" id="3.6.1.55" evidence="11"/>
<dbReference type="InterPro" id="IPR015797">
    <property type="entry name" value="NUDIX_hydrolase-like_dom_sf"/>
</dbReference>
<keyword evidence="8" id="KW-0460">Magnesium</keyword>
<evidence type="ECO:0000256" key="4">
    <source>
        <dbReference type="ARBA" id="ARBA00022705"/>
    </source>
</evidence>
<evidence type="ECO:0000313" key="14">
    <source>
        <dbReference type="EMBL" id="MDR8019440.1"/>
    </source>
</evidence>
<accession>A0ABU2DSU8</accession>
<evidence type="ECO:0000256" key="5">
    <source>
        <dbReference type="ARBA" id="ARBA00022723"/>
    </source>
</evidence>
<dbReference type="RefSeq" id="WP_310548431.1">
    <property type="nucleotide sequence ID" value="NZ_JAVKGR010000007.1"/>
</dbReference>
<keyword evidence="15" id="KW-1185">Reference proteome</keyword>
<evidence type="ECO:0000256" key="3">
    <source>
        <dbReference type="ARBA" id="ARBA00022457"/>
    </source>
</evidence>
<evidence type="ECO:0000256" key="6">
    <source>
        <dbReference type="ARBA" id="ARBA00022763"/>
    </source>
</evidence>
<keyword evidence="6" id="KW-0227">DNA damage</keyword>
<dbReference type="CDD" id="cd03425">
    <property type="entry name" value="NUDIX_MutT_NudA_like"/>
    <property type="match status" value="1"/>
</dbReference>